<dbReference type="Pfam" id="PF09095">
    <property type="entry name" value="AmyA-gluTrfs_C"/>
    <property type="match status" value="1"/>
</dbReference>
<dbReference type="GO" id="GO:0005975">
    <property type="term" value="P:carbohydrate metabolic process"/>
    <property type="evidence" value="ECO:0007669"/>
    <property type="project" value="InterPro"/>
</dbReference>
<dbReference type="InterPro" id="IPR014718">
    <property type="entry name" value="GH-type_carb-bd"/>
</dbReference>
<gene>
    <name evidence="3" type="ORF">S03H2_02338</name>
</gene>
<proteinExistence type="predicted"/>
<evidence type="ECO:0000259" key="2">
    <source>
        <dbReference type="Pfam" id="PF09095"/>
    </source>
</evidence>
<dbReference type="SUPFAM" id="SSF74650">
    <property type="entry name" value="Galactose mutarotase-like"/>
    <property type="match status" value="1"/>
</dbReference>
<reference evidence="3" key="1">
    <citation type="journal article" date="2014" name="Front. Microbiol.">
        <title>High frequency of phylogenetically diverse reductive dehalogenase-homologous genes in deep subseafloor sedimentary metagenomes.</title>
        <authorList>
            <person name="Kawai M."/>
            <person name="Futagami T."/>
            <person name="Toyoda A."/>
            <person name="Takaki Y."/>
            <person name="Nishi S."/>
            <person name="Hori S."/>
            <person name="Arai W."/>
            <person name="Tsubouchi T."/>
            <person name="Morono Y."/>
            <person name="Uchiyama I."/>
            <person name="Ito T."/>
            <person name="Fujiyama A."/>
            <person name="Inagaki F."/>
            <person name="Takami H."/>
        </authorList>
    </citation>
    <scope>NUCLEOTIDE SEQUENCE</scope>
    <source>
        <strain evidence="3">Expedition CK06-06</strain>
    </source>
</reference>
<protein>
    <recommendedName>
        <fullName evidence="2">Alpha-amylase/4-alpha-glucanotransferase C-terminal domain-containing protein</fullName>
    </recommendedName>
</protein>
<accession>X1DWQ9</accession>
<feature type="region of interest" description="Disordered" evidence="1">
    <location>
        <begin position="74"/>
        <end position="102"/>
    </location>
</feature>
<comment type="caution">
    <text evidence="3">The sequence shown here is derived from an EMBL/GenBank/DDBJ whole genome shotgun (WGS) entry which is preliminary data.</text>
</comment>
<dbReference type="GO" id="GO:0003824">
    <property type="term" value="F:catalytic activity"/>
    <property type="evidence" value="ECO:0007669"/>
    <property type="project" value="InterPro"/>
</dbReference>
<evidence type="ECO:0000313" key="3">
    <source>
        <dbReference type="EMBL" id="GAH24707.1"/>
    </source>
</evidence>
<dbReference type="EMBL" id="BARU01000770">
    <property type="protein sequence ID" value="GAH24707.1"/>
    <property type="molecule type" value="Genomic_DNA"/>
</dbReference>
<sequence>LLEEQSHNNEMFLNKKVFDFNLDGHDEVILSNKFLGVYITPYNGGTVFELDYKPKPFNLIATLARREESYHKTIKEKAKENKSKESEIKEDEFRGSKTEEKEEGITTIHHTEALKGEDLKKFLNYDKCPNYSFRNYILPNDTNIDSFQRREAQQFGNFSNGAYSFQLIENGVKLNREERIFIRGNESFINIKKRYEIEKEEGILKVNYLIENKGPSNLFFTFAVEQFFSMLSGYDENAVRYYIPNVELEDKCMASYGEIKDISEVIIENYLEGFNIILKFTPEANVWRFPIETVSQSEAGTERTYQSSAVVPNWKLKLKPNQTFSAQISLKISNFK</sequence>
<dbReference type="InterPro" id="IPR015179">
    <property type="entry name" value="A-amylase/a-glucTrfase_C"/>
</dbReference>
<dbReference type="InterPro" id="IPR011013">
    <property type="entry name" value="Gal_mutarotase_sf_dom"/>
</dbReference>
<dbReference type="AlphaFoldDB" id="X1DWQ9"/>
<dbReference type="Gene3D" id="2.70.98.10">
    <property type="match status" value="1"/>
</dbReference>
<feature type="non-terminal residue" evidence="3">
    <location>
        <position position="1"/>
    </location>
</feature>
<organism evidence="3">
    <name type="scientific">marine sediment metagenome</name>
    <dbReference type="NCBI Taxonomy" id="412755"/>
    <lineage>
        <taxon>unclassified sequences</taxon>
        <taxon>metagenomes</taxon>
        <taxon>ecological metagenomes</taxon>
    </lineage>
</organism>
<evidence type="ECO:0000256" key="1">
    <source>
        <dbReference type="SAM" id="MobiDB-lite"/>
    </source>
</evidence>
<feature type="domain" description="Alpha-amylase/4-alpha-glucanotransferase C-terminal" evidence="2">
    <location>
        <begin position="19"/>
        <end position="327"/>
    </location>
</feature>
<name>X1DWQ9_9ZZZZ</name>
<dbReference type="GO" id="GO:0030246">
    <property type="term" value="F:carbohydrate binding"/>
    <property type="evidence" value="ECO:0007669"/>
    <property type="project" value="InterPro"/>
</dbReference>